<dbReference type="EMBL" id="BART01004199">
    <property type="protein sequence ID" value="GAG67790.1"/>
    <property type="molecule type" value="Genomic_DNA"/>
</dbReference>
<name>X0ZDS2_9ZZZZ</name>
<proteinExistence type="predicted"/>
<dbReference type="AlphaFoldDB" id="X0ZDS2"/>
<feature type="non-terminal residue" evidence="1">
    <location>
        <position position="75"/>
    </location>
</feature>
<evidence type="ECO:0000313" key="1">
    <source>
        <dbReference type="EMBL" id="GAG67790.1"/>
    </source>
</evidence>
<sequence>MTRLLPGDPAMMRMPDKFTWDEYLLERKRLGLDQPIYIQFLIYMGDMLSGNWGFSYTVAKNFPVWVLINQKLPRS</sequence>
<protein>
    <submittedName>
        <fullName evidence="1">Uncharacterized protein</fullName>
    </submittedName>
</protein>
<reference evidence="1" key="1">
    <citation type="journal article" date="2014" name="Front. Microbiol.">
        <title>High frequency of phylogenetically diverse reductive dehalogenase-homologous genes in deep subseafloor sedimentary metagenomes.</title>
        <authorList>
            <person name="Kawai M."/>
            <person name="Futagami T."/>
            <person name="Toyoda A."/>
            <person name="Takaki Y."/>
            <person name="Nishi S."/>
            <person name="Hori S."/>
            <person name="Arai W."/>
            <person name="Tsubouchi T."/>
            <person name="Morono Y."/>
            <person name="Uchiyama I."/>
            <person name="Ito T."/>
            <person name="Fujiyama A."/>
            <person name="Inagaki F."/>
            <person name="Takami H."/>
        </authorList>
    </citation>
    <scope>NUCLEOTIDE SEQUENCE</scope>
    <source>
        <strain evidence="1">Expedition CK06-06</strain>
    </source>
</reference>
<accession>X0ZDS2</accession>
<comment type="caution">
    <text evidence="1">The sequence shown here is derived from an EMBL/GenBank/DDBJ whole genome shotgun (WGS) entry which is preliminary data.</text>
</comment>
<organism evidence="1">
    <name type="scientific">marine sediment metagenome</name>
    <dbReference type="NCBI Taxonomy" id="412755"/>
    <lineage>
        <taxon>unclassified sequences</taxon>
        <taxon>metagenomes</taxon>
        <taxon>ecological metagenomes</taxon>
    </lineage>
</organism>
<gene>
    <name evidence="1" type="ORF">S01H4_10776</name>
</gene>